<accession>A0A9D2Q9Z8</accession>
<sequence length="73" mass="8913">MTKCTEKEENKGTITYSYKYDSAGNRTAYEKVFKGETVEKYFYKYNDSNQLISKMEKADWRPWKHVKITYEYR</sequence>
<evidence type="ECO:0000313" key="1">
    <source>
        <dbReference type="EMBL" id="HJC75226.1"/>
    </source>
</evidence>
<dbReference type="EMBL" id="DWVY01000050">
    <property type="protein sequence ID" value="HJC75226.1"/>
    <property type="molecule type" value="Genomic_DNA"/>
</dbReference>
<dbReference type="AlphaFoldDB" id="A0A9D2Q9Z8"/>
<name>A0A9D2Q9Z8_9FIRM</name>
<gene>
    <name evidence="1" type="ORF">H9697_09840</name>
</gene>
<reference evidence="1" key="2">
    <citation type="submission" date="2021-04" db="EMBL/GenBank/DDBJ databases">
        <authorList>
            <person name="Gilroy R."/>
        </authorList>
    </citation>
    <scope>NUCLEOTIDE SEQUENCE</scope>
    <source>
        <strain evidence="1">CHK196-7946</strain>
    </source>
</reference>
<comment type="caution">
    <text evidence="1">The sequence shown here is derived from an EMBL/GenBank/DDBJ whole genome shotgun (WGS) entry which is preliminary data.</text>
</comment>
<evidence type="ECO:0008006" key="3">
    <source>
        <dbReference type="Google" id="ProtNLM"/>
    </source>
</evidence>
<proteinExistence type="predicted"/>
<evidence type="ECO:0000313" key="2">
    <source>
        <dbReference type="Proteomes" id="UP000823902"/>
    </source>
</evidence>
<reference evidence="1" key="1">
    <citation type="journal article" date="2021" name="PeerJ">
        <title>Extensive microbial diversity within the chicken gut microbiome revealed by metagenomics and culture.</title>
        <authorList>
            <person name="Gilroy R."/>
            <person name="Ravi A."/>
            <person name="Getino M."/>
            <person name="Pursley I."/>
            <person name="Horton D.L."/>
            <person name="Alikhan N.F."/>
            <person name="Baker D."/>
            <person name="Gharbi K."/>
            <person name="Hall N."/>
            <person name="Watson M."/>
            <person name="Adriaenssens E.M."/>
            <person name="Foster-Nyarko E."/>
            <person name="Jarju S."/>
            <person name="Secka A."/>
            <person name="Antonio M."/>
            <person name="Oren A."/>
            <person name="Chaudhuri R.R."/>
            <person name="La Ragione R."/>
            <person name="Hildebrand F."/>
            <person name="Pallen M.J."/>
        </authorList>
    </citation>
    <scope>NUCLEOTIDE SEQUENCE</scope>
    <source>
        <strain evidence="1">CHK196-7946</strain>
    </source>
</reference>
<organism evidence="1 2">
    <name type="scientific">Candidatus Mediterraneibacter faecavium</name>
    <dbReference type="NCBI Taxonomy" id="2838668"/>
    <lineage>
        <taxon>Bacteria</taxon>
        <taxon>Bacillati</taxon>
        <taxon>Bacillota</taxon>
        <taxon>Clostridia</taxon>
        <taxon>Lachnospirales</taxon>
        <taxon>Lachnospiraceae</taxon>
        <taxon>Mediterraneibacter</taxon>
    </lineage>
</organism>
<protein>
    <recommendedName>
        <fullName evidence="3">YD repeat (Two copies)</fullName>
    </recommendedName>
</protein>
<dbReference type="Proteomes" id="UP000823902">
    <property type="component" value="Unassembled WGS sequence"/>
</dbReference>